<dbReference type="Proteomes" id="UP000825381">
    <property type="component" value="Chromosome"/>
</dbReference>
<sequence length="242" mass="26473">MEKHIKTLLFLASLLIFFVSCSSANDEKMSETSEIIANERDKMQPKSGITLPNLRYSGNVEFWDNKSENEYGIFFKDDNDLFNFIVLSDIGNTTTLPDGNYDIDVYENGITITSHTLPTKSYFFGLDSNKSRALLTDLETSYVFESSNVSAGSLLHNWGLGSIYDDKTIASAPIMYPSLIRFLNSFAVSGHNCQSGGVGSSSCSSTSQYGGCSITCKSGYHSCCAEATPMKAADCSCIKDVK</sequence>
<dbReference type="PROSITE" id="PS51257">
    <property type="entry name" value="PROKAR_LIPOPROTEIN"/>
    <property type="match status" value="1"/>
</dbReference>
<keyword evidence="3" id="KW-1185">Reference proteome</keyword>
<accession>A0ABX8VEM9</accession>
<protein>
    <recommendedName>
        <fullName evidence="4">Lipoprotein</fullName>
    </recommendedName>
</protein>
<evidence type="ECO:0000313" key="2">
    <source>
        <dbReference type="EMBL" id="QYJ69099.1"/>
    </source>
</evidence>
<dbReference type="RefSeq" id="WP_220641434.1">
    <property type="nucleotide sequence ID" value="NZ_CP080429.1"/>
</dbReference>
<feature type="signal peptide" evidence="1">
    <location>
        <begin position="1"/>
        <end position="24"/>
    </location>
</feature>
<name>A0ABX8VEM9_9FLAO</name>
<evidence type="ECO:0000313" key="3">
    <source>
        <dbReference type="Proteomes" id="UP000825381"/>
    </source>
</evidence>
<feature type="chain" id="PRO_5046523880" description="Lipoprotein" evidence="1">
    <location>
        <begin position="25"/>
        <end position="242"/>
    </location>
</feature>
<evidence type="ECO:0000256" key="1">
    <source>
        <dbReference type="SAM" id="SignalP"/>
    </source>
</evidence>
<organism evidence="2 3">
    <name type="scientific">Flavobacterium litorale</name>
    <dbReference type="NCBI Taxonomy" id="2856519"/>
    <lineage>
        <taxon>Bacteria</taxon>
        <taxon>Pseudomonadati</taxon>
        <taxon>Bacteroidota</taxon>
        <taxon>Flavobacteriia</taxon>
        <taxon>Flavobacteriales</taxon>
        <taxon>Flavobacteriaceae</taxon>
        <taxon>Flavobacterium</taxon>
    </lineage>
</organism>
<proteinExistence type="predicted"/>
<reference evidence="2 3" key="1">
    <citation type="submission" date="2021-07" db="EMBL/GenBank/DDBJ databases">
        <title>Flavobacterium WSW3-B6 sp.nov, isolated from seaweed.</title>
        <authorList>
            <person name="Muhammad N."/>
            <person name="Ho H."/>
            <person name="Lee Y.-J."/>
            <person name="Nguyen T."/>
            <person name="Ho J."/>
            <person name="Kim S.-G."/>
        </authorList>
    </citation>
    <scope>NUCLEOTIDE SEQUENCE [LARGE SCALE GENOMIC DNA]</scope>
    <source>
        <strain evidence="2 3">WSW3-B6</strain>
    </source>
</reference>
<keyword evidence="1" id="KW-0732">Signal</keyword>
<evidence type="ECO:0008006" key="4">
    <source>
        <dbReference type="Google" id="ProtNLM"/>
    </source>
</evidence>
<dbReference type="EMBL" id="CP080429">
    <property type="protein sequence ID" value="QYJ69099.1"/>
    <property type="molecule type" value="Genomic_DNA"/>
</dbReference>
<gene>
    <name evidence="2" type="ORF">K1I41_04205</name>
</gene>